<keyword evidence="2" id="KW-1185">Reference proteome</keyword>
<name>A0ACC1MTN6_9APHY</name>
<gene>
    <name evidence="1" type="ORF">NUW54_g12865</name>
</gene>
<proteinExistence type="predicted"/>
<dbReference type="Proteomes" id="UP001144978">
    <property type="component" value="Unassembled WGS sequence"/>
</dbReference>
<accession>A0ACC1MTN6</accession>
<evidence type="ECO:0000313" key="1">
    <source>
        <dbReference type="EMBL" id="KAJ2969863.1"/>
    </source>
</evidence>
<comment type="caution">
    <text evidence="1">The sequence shown here is derived from an EMBL/GenBank/DDBJ whole genome shotgun (WGS) entry which is preliminary data.</text>
</comment>
<evidence type="ECO:0000313" key="2">
    <source>
        <dbReference type="Proteomes" id="UP001144978"/>
    </source>
</evidence>
<organism evidence="1 2">
    <name type="scientific">Trametes sanguinea</name>
    <dbReference type="NCBI Taxonomy" id="158606"/>
    <lineage>
        <taxon>Eukaryota</taxon>
        <taxon>Fungi</taxon>
        <taxon>Dikarya</taxon>
        <taxon>Basidiomycota</taxon>
        <taxon>Agaricomycotina</taxon>
        <taxon>Agaricomycetes</taxon>
        <taxon>Polyporales</taxon>
        <taxon>Polyporaceae</taxon>
        <taxon>Trametes</taxon>
    </lineage>
</organism>
<sequence>MATGHCLCPSTLGVTHTPLLSPRSSDDEDTVMYLLLRRFQHRHEDSSDPCAILKRLTITDAQYLPKHASQPT</sequence>
<dbReference type="EMBL" id="JANSHE010005671">
    <property type="protein sequence ID" value="KAJ2969863.1"/>
    <property type="molecule type" value="Genomic_DNA"/>
</dbReference>
<protein>
    <submittedName>
        <fullName evidence="1">Uncharacterized protein</fullName>
    </submittedName>
</protein>
<reference evidence="1" key="1">
    <citation type="submission" date="2022-08" db="EMBL/GenBank/DDBJ databases">
        <title>Genome Sequence of Pycnoporus sanguineus.</title>
        <authorList>
            <person name="Buettner E."/>
        </authorList>
    </citation>
    <scope>NUCLEOTIDE SEQUENCE</scope>
    <source>
        <strain evidence="1">CG-C14</strain>
    </source>
</reference>